<evidence type="ECO:0000313" key="1">
    <source>
        <dbReference type="EMBL" id="KRN58227.1"/>
    </source>
</evidence>
<accession>A0A0R2HZD4</accession>
<proteinExistence type="predicted"/>
<reference evidence="1 2" key="1">
    <citation type="journal article" date="2015" name="Genome Announc.">
        <title>Expanding the biotechnology potential of lactobacilli through comparative genomics of 213 strains and associated genera.</title>
        <authorList>
            <person name="Sun Z."/>
            <person name="Harris H.M."/>
            <person name="McCann A."/>
            <person name="Guo C."/>
            <person name="Argimon S."/>
            <person name="Zhang W."/>
            <person name="Yang X."/>
            <person name="Jeffery I.B."/>
            <person name="Cooney J.C."/>
            <person name="Kagawa T.F."/>
            <person name="Liu W."/>
            <person name="Song Y."/>
            <person name="Salvetti E."/>
            <person name="Wrobel A."/>
            <person name="Rasinkangas P."/>
            <person name="Parkhill J."/>
            <person name="Rea M.C."/>
            <person name="O'Sullivan O."/>
            <person name="Ritari J."/>
            <person name="Douillard F.P."/>
            <person name="Paul Ross R."/>
            <person name="Yang R."/>
            <person name="Briner A.E."/>
            <person name="Felis G.E."/>
            <person name="de Vos W.M."/>
            <person name="Barrangou R."/>
            <person name="Klaenhammer T.R."/>
            <person name="Caufield P.W."/>
            <person name="Cui Y."/>
            <person name="Zhang H."/>
            <person name="O'Toole P.W."/>
        </authorList>
    </citation>
    <scope>NUCLEOTIDE SEQUENCE [LARGE SCALE GENOMIC DNA]</scope>
    <source>
        <strain evidence="1 2">DSM 17896</strain>
    </source>
</reference>
<dbReference type="STRING" id="396268.IV45_GL000672"/>
<comment type="caution">
    <text evidence="1">The sequence shown here is derived from an EMBL/GenBank/DDBJ whole genome shotgun (WGS) entry which is preliminary data.</text>
</comment>
<organism evidence="1 2">
    <name type="scientific">Limosilactobacillus secaliphilus</name>
    <dbReference type="NCBI Taxonomy" id="396268"/>
    <lineage>
        <taxon>Bacteria</taxon>
        <taxon>Bacillati</taxon>
        <taxon>Bacillota</taxon>
        <taxon>Bacilli</taxon>
        <taxon>Lactobacillales</taxon>
        <taxon>Lactobacillaceae</taxon>
        <taxon>Limosilactobacillus</taxon>
    </lineage>
</organism>
<dbReference type="EMBL" id="JQBW01000010">
    <property type="protein sequence ID" value="KRN58227.1"/>
    <property type="molecule type" value="Genomic_DNA"/>
</dbReference>
<protein>
    <submittedName>
        <fullName evidence="1">Uncharacterized protein</fullName>
    </submittedName>
</protein>
<dbReference type="InterPro" id="IPR018579">
    <property type="entry name" value="Restrct_endonuc_II_LlaJI"/>
</dbReference>
<dbReference type="RefSeq" id="WP_057741415.1">
    <property type="nucleotide sequence ID" value="NZ_JQBW01000010.1"/>
</dbReference>
<dbReference type="AlphaFoldDB" id="A0A0R2HZD4"/>
<gene>
    <name evidence="1" type="ORF">IV45_GL000672</name>
</gene>
<keyword evidence="2" id="KW-1185">Reference proteome</keyword>
<evidence type="ECO:0000313" key="2">
    <source>
        <dbReference type="Proteomes" id="UP000050934"/>
    </source>
</evidence>
<dbReference type="Proteomes" id="UP000050934">
    <property type="component" value="Unassembled WGS sequence"/>
</dbReference>
<dbReference type="Pfam" id="PF09563">
    <property type="entry name" value="RE_LlaJI"/>
    <property type="match status" value="1"/>
</dbReference>
<name>A0A0R2HZD4_9LACO</name>
<dbReference type="OrthoDB" id="2966537at2"/>
<dbReference type="PATRIC" id="fig|396268.3.peg.681"/>
<sequence length="322" mass="37191">MTEIIVGYDGQPVPSGFDIHELSSSKAGNHEQLKIFKHGKLSFVGLVLSQAKDQILLSLPKTFEPDSKQAHDGQVKKSSKDWLQEAKLLLQVILQFFSEGNENVEAAELNIDQEMGSYLSYPLLSFWQVYEYYLKYGWFHQQEQESSLADHGRIDWHRTIQRAPKVFDDAGIFFGGYYRRLWSNQADFVTLCMQYVIFHTIKRFGPLLDIKYPEKMPSTLPDQMDADTAVAQLSELLAATFLDRDRELLTSLIDFFQGNNVNQEYTYMVVPQFQSVWEQMVKGYLNRHLDWEKVNADNEGCPCFSPANVDQPAKFSKKNNER</sequence>